<keyword evidence="1" id="KW-1133">Transmembrane helix</keyword>
<feature type="transmembrane region" description="Helical" evidence="1">
    <location>
        <begin position="108"/>
        <end position="131"/>
    </location>
</feature>
<proteinExistence type="predicted"/>
<evidence type="ECO:0000313" key="3">
    <source>
        <dbReference type="Proteomes" id="UP000813385"/>
    </source>
</evidence>
<keyword evidence="1" id="KW-0812">Transmembrane</keyword>
<comment type="caution">
    <text evidence="2">The sequence shown here is derived from an EMBL/GenBank/DDBJ whole genome shotgun (WGS) entry which is preliminary data.</text>
</comment>
<name>A0A8K0X8N4_9PEZI</name>
<evidence type="ECO:0000313" key="2">
    <source>
        <dbReference type="EMBL" id="KAH7376007.1"/>
    </source>
</evidence>
<dbReference type="OrthoDB" id="3537340at2759"/>
<accession>A0A8K0X8N4</accession>
<dbReference type="Proteomes" id="UP000813385">
    <property type="component" value="Unassembled WGS sequence"/>
</dbReference>
<feature type="transmembrane region" description="Helical" evidence="1">
    <location>
        <begin position="29"/>
        <end position="48"/>
    </location>
</feature>
<gene>
    <name evidence="2" type="ORF">B0T11DRAFT_323959</name>
</gene>
<sequence length="276" mass="30562">MVFQPIDPIRCDRYAQFASHLERRQFDTLYWVLFIFNLFVLFGAAFSYTKCIERIDKLPSGSPRRKQVVLRCIIFNAFCVAVSAVTVIMEIFALMALQFCDGEDLMSLYWSTFTMIQIGSLIAVSGIILALLHTLRDHKHPPWALALGTPVLVVAGLFSFIGDCVVRRAKKLTNNTGDVKEKSVEDAEEGNVPMSRVQTLAVNSEEEIDGVRGAEIIGVSLDGGPIIHFKQLVPFALPDSTRILGHCVNNQPIVACSKDAIQFVYNGQKPPAAKNG</sequence>
<keyword evidence="1" id="KW-0472">Membrane</keyword>
<feature type="transmembrane region" description="Helical" evidence="1">
    <location>
        <begin position="68"/>
        <end position="96"/>
    </location>
</feature>
<protein>
    <submittedName>
        <fullName evidence="2">Uncharacterized protein</fullName>
    </submittedName>
</protein>
<keyword evidence="3" id="KW-1185">Reference proteome</keyword>
<dbReference type="AlphaFoldDB" id="A0A8K0X8N4"/>
<feature type="transmembrane region" description="Helical" evidence="1">
    <location>
        <begin position="143"/>
        <end position="162"/>
    </location>
</feature>
<evidence type="ECO:0000256" key="1">
    <source>
        <dbReference type="SAM" id="Phobius"/>
    </source>
</evidence>
<organism evidence="2 3">
    <name type="scientific">Plectosphaerella cucumerina</name>
    <dbReference type="NCBI Taxonomy" id="40658"/>
    <lineage>
        <taxon>Eukaryota</taxon>
        <taxon>Fungi</taxon>
        <taxon>Dikarya</taxon>
        <taxon>Ascomycota</taxon>
        <taxon>Pezizomycotina</taxon>
        <taxon>Sordariomycetes</taxon>
        <taxon>Hypocreomycetidae</taxon>
        <taxon>Glomerellales</taxon>
        <taxon>Plectosphaerellaceae</taxon>
        <taxon>Plectosphaerella</taxon>
    </lineage>
</organism>
<dbReference type="EMBL" id="JAGPXD010000001">
    <property type="protein sequence ID" value="KAH7376007.1"/>
    <property type="molecule type" value="Genomic_DNA"/>
</dbReference>
<reference evidence="2" key="1">
    <citation type="journal article" date="2021" name="Nat. Commun.">
        <title>Genetic determinants of endophytism in the Arabidopsis root mycobiome.</title>
        <authorList>
            <person name="Mesny F."/>
            <person name="Miyauchi S."/>
            <person name="Thiergart T."/>
            <person name="Pickel B."/>
            <person name="Atanasova L."/>
            <person name="Karlsson M."/>
            <person name="Huettel B."/>
            <person name="Barry K.W."/>
            <person name="Haridas S."/>
            <person name="Chen C."/>
            <person name="Bauer D."/>
            <person name="Andreopoulos W."/>
            <person name="Pangilinan J."/>
            <person name="LaButti K."/>
            <person name="Riley R."/>
            <person name="Lipzen A."/>
            <person name="Clum A."/>
            <person name="Drula E."/>
            <person name="Henrissat B."/>
            <person name="Kohler A."/>
            <person name="Grigoriev I.V."/>
            <person name="Martin F.M."/>
            <person name="Hacquard S."/>
        </authorList>
    </citation>
    <scope>NUCLEOTIDE SEQUENCE</scope>
    <source>
        <strain evidence="2">MPI-CAGE-AT-0016</strain>
    </source>
</reference>